<evidence type="ECO:0000256" key="2">
    <source>
        <dbReference type="ARBA" id="ARBA00022723"/>
    </source>
</evidence>
<evidence type="ECO:0000256" key="5">
    <source>
        <dbReference type="SAM" id="Phobius"/>
    </source>
</evidence>
<dbReference type="OrthoDB" id="652091at2759"/>
<dbReference type="Proteomes" id="UP000292957">
    <property type="component" value="Unassembled WGS sequence"/>
</dbReference>
<evidence type="ECO:0000256" key="3">
    <source>
        <dbReference type="ARBA" id="ARBA00023004"/>
    </source>
</evidence>
<keyword evidence="5" id="KW-1133">Transmembrane helix</keyword>
<dbReference type="GO" id="GO:0006788">
    <property type="term" value="P:heme oxidation"/>
    <property type="evidence" value="ECO:0007669"/>
    <property type="project" value="InterPro"/>
</dbReference>
<feature type="region of interest" description="Disordered" evidence="4">
    <location>
        <begin position="24"/>
        <end position="43"/>
    </location>
</feature>
<proteinExistence type="predicted"/>
<keyword evidence="5" id="KW-0812">Transmembrane</keyword>
<evidence type="ECO:0000256" key="4">
    <source>
        <dbReference type="SAM" id="MobiDB-lite"/>
    </source>
</evidence>
<feature type="region of interest" description="Disordered" evidence="4">
    <location>
        <begin position="259"/>
        <end position="278"/>
    </location>
</feature>
<dbReference type="GO" id="GO:0046872">
    <property type="term" value="F:metal ion binding"/>
    <property type="evidence" value="ECO:0007669"/>
    <property type="project" value="UniProtKB-KW"/>
</dbReference>
<dbReference type="GO" id="GO:0004392">
    <property type="term" value="F:heme oxygenase (decyclizing) activity"/>
    <property type="evidence" value="ECO:0007669"/>
    <property type="project" value="InterPro"/>
</dbReference>
<dbReference type="InterPro" id="IPR016053">
    <property type="entry name" value="Haem_Oase-like"/>
</dbReference>
<reference evidence="6" key="1">
    <citation type="submission" date="2019-01" db="EMBL/GenBank/DDBJ databases">
        <title>Draft genome sequences of three monokaryotic isolates of the white-rot basidiomycete fungus Dichomitus squalens.</title>
        <authorList>
            <consortium name="DOE Joint Genome Institute"/>
            <person name="Lopez S.C."/>
            <person name="Andreopoulos B."/>
            <person name="Pangilinan J."/>
            <person name="Lipzen A."/>
            <person name="Riley R."/>
            <person name="Ahrendt S."/>
            <person name="Ng V."/>
            <person name="Barry K."/>
            <person name="Daum C."/>
            <person name="Grigoriev I.V."/>
            <person name="Hilden K.S."/>
            <person name="Makela M.R."/>
            <person name="de Vries R.P."/>
        </authorList>
    </citation>
    <scope>NUCLEOTIDE SEQUENCE [LARGE SCALE GENOMIC DNA]</scope>
    <source>
        <strain evidence="6">OM18370.1</strain>
    </source>
</reference>
<keyword evidence="5" id="KW-0472">Membrane</keyword>
<dbReference type="CDD" id="cd19165">
    <property type="entry name" value="HemeO"/>
    <property type="match status" value="1"/>
</dbReference>
<keyword evidence="3" id="KW-0408">Iron</keyword>
<name>A0A4Q9MYE2_9APHY</name>
<evidence type="ECO:0008006" key="7">
    <source>
        <dbReference type="Google" id="ProtNLM"/>
    </source>
</evidence>
<dbReference type="InterPro" id="IPR016084">
    <property type="entry name" value="Haem_Oase-like_multi-hlx"/>
</dbReference>
<dbReference type="Pfam" id="PF01126">
    <property type="entry name" value="Heme_oxygenase"/>
    <property type="match status" value="1"/>
</dbReference>
<dbReference type="EMBL" id="ML143397">
    <property type="protein sequence ID" value="TBU31782.1"/>
    <property type="molecule type" value="Genomic_DNA"/>
</dbReference>
<evidence type="ECO:0000256" key="1">
    <source>
        <dbReference type="ARBA" id="ARBA00022617"/>
    </source>
</evidence>
<feature type="compositionally biased region" description="Low complexity" evidence="4">
    <location>
        <begin position="262"/>
        <end position="272"/>
    </location>
</feature>
<gene>
    <name evidence="6" type="ORF">BD311DRAFT_775762</name>
</gene>
<accession>A0A4Q9MYE2</accession>
<dbReference type="AlphaFoldDB" id="A0A4Q9MYE2"/>
<protein>
    <recommendedName>
        <fullName evidence="7">Heme oxygenase-like protein</fullName>
    </recommendedName>
</protein>
<dbReference type="Gene3D" id="1.20.910.10">
    <property type="entry name" value="Heme oxygenase-like"/>
    <property type="match status" value="1"/>
</dbReference>
<feature type="transmembrane region" description="Helical" evidence="5">
    <location>
        <begin position="312"/>
        <end position="336"/>
    </location>
</feature>
<dbReference type="PANTHER" id="PTHR10720:SF0">
    <property type="entry name" value="HEME OXYGENASE"/>
    <property type="match status" value="1"/>
</dbReference>
<feature type="compositionally biased region" description="Basic and acidic residues" evidence="4">
    <location>
        <begin position="24"/>
        <end position="34"/>
    </location>
</feature>
<dbReference type="SUPFAM" id="SSF48613">
    <property type="entry name" value="Heme oxygenase-like"/>
    <property type="match status" value="1"/>
</dbReference>
<keyword evidence="2" id="KW-0479">Metal-binding</keyword>
<keyword evidence="1" id="KW-0349">Heme</keyword>
<dbReference type="InterPro" id="IPR002051">
    <property type="entry name" value="Haem_Oase"/>
</dbReference>
<organism evidence="6">
    <name type="scientific">Dichomitus squalens</name>
    <dbReference type="NCBI Taxonomy" id="114155"/>
    <lineage>
        <taxon>Eukaryota</taxon>
        <taxon>Fungi</taxon>
        <taxon>Dikarya</taxon>
        <taxon>Basidiomycota</taxon>
        <taxon>Agaricomycotina</taxon>
        <taxon>Agaricomycetes</taxon>
        <taxon>Polyporales</taxon>
        <taxon>Polyporaceae</taxon>
        <taxon>Dichomitus</taxon>
    </lineage>
</organism>
<dbReference type="PRINTS" id="PR00088">
    <property type="entry name" value="HAEMOXYGNASE"/>
</dbReference>
<sequence length="365" mass="39297">MSSNKVPTAGVDLSQPIATVLREGTREAHQRAEHSQGAQSLTRGELDREEYARFLMLLWHVYDAFERALEQHATHPVLAPTHNPGLFARSANLAADISYILQVPEPSWQAHPVHAALVRAPPPALARYVGRIEELAAGPDPARLLAHAYVRYLGDLSGGQFIRRRIAKAYGLEGGVGGVSFYEFRTLTGSLESANAGEMKRIKEWYRDGMNEGVGDNAELKAAILEEANLAFEFNTGLFDELKPPSRPSTIATTATVDVPTPLHSPVDSSSPPSTPFVEDMGDSPELAAIKARGGSKTVFEATEGPTSSVTFAATSVIAFIVAFSIAHFTLVVGGFTGSKGYAKLEIFTQWLDNFFGSGSSPAQT</sequence>
<dbReference type="PANTHER" id="PTHR10720">
    <property type="entry name" value="HEME OXYGENASE"/>
    <property type="match status" value="1"/>
</dbReference>
<evidence type="ECO:0000313" key="6">
    <source>
        <dbReference type="EMBL" id="TBU31782.1"/>
    </source>
</evidence>